<feature type="domain" description="UspA" evidence="2">
    <location>
        <begin position="1"/>
        <end position="154"/>
    </location>
</feature>
<dbReference type="PANTHER" id="PTHR46268:SF8">
    <property type="entry name" value="UNIVERSAL STRESS PROTEIN SLL1388"/>
    <property type="match status" value="1"/>
</dbReference>
<evidence type="ECO:0000313" key="4">
    <source>
        <dbReference type="Proteomes" id="UP000729733"/>
    </source>
</evidence>
<proteinExistence type="inferred from homology"/>
<evidence type="ECO:0000313" key="3">
    <source>
        <dbReference type="EMBL" id="MCC0177774.1"/>
    </source>
</evidence>
<dbReference type="Pfam" id="PF00582">
    <property type="entry name" value="Usp"/>
    <property type="match status" value="1"/>
</dbReference>
<gene>
    <name evidence="3" type="ORF">I4641_12365</name>
</gene>
<organism evidence="3 4">
    <name type="scientific">Waterburya agarophytonicola KI4</name>
    <dbReference type="NCBI Taxonomy" id="2874699"/>
    <lineage>
        <taxon>Bacteria</taxon>
        <taxon>Bacillati</taxon>
        <taxon>Cyanobacteriota</taxon>
        <taxon>Cyanophyceae</taxon>
        <taxon>Pleurocapsales</taxon>
        <taxon>Hyellaceae</taxon>
        <taxon>Waterburya</taxon>
        <taxon>Waterburya agarophytonicola</taxon>
    </lineage>
</organism>
<dbReference type="SUPFAM" id="SSF52402">
    <property type="entry name" value="Adenine nucleotide alpha hydrolases-like"/>
    <property type="match status" value="1"/>
</dbReference>
<sequence length="184" mass="20412">MINRILATIDNSLRSQSVFDTSVSLAQATGAKLMLLHILSDEDIDYPILPTYAYYAVLKGKDDSVFHKAFDEYERGEEELLRNLAQKAIALGIDTEYAQLSGIPGWTICEIASEWSADLILVGSRGLKGLKEMFLGSVSNYVTHHAPCSVLIVRTDTDLVSYGVDFPYEEAEEAESTQEVLKQN</sequence>
<name>A0A964BRA8_9CYAN</name>
<dbReference type="Gene3D" id="3.40.50.620">
    <property type="entry name" value="HUPs"/>
    <property type="match status" value="1"/>
</dbReference>
<comment type="similarity">
    <text evidence="1">Belongs to the universal stress protein A family.</text>
</comment>
<dbReference type="RefSeq" id="WP_229640839.1">
    <property type="nucleotide sequence ID" value="NZ_JADWDC010000028.1"/>
</dbReference>
<accession>A0A964BRA8</accession>
<dbReference type="InterPro" id="IPR014729">
    <property type="entry name" value="Rossmann-like_a/b/a_fold"/>
</dbReference>
<dbReference type="PRINTS" id="PR01438">
    <property type="entry name" value="UNVRSLSTRESS"/>
</dbReference>
<reference evidence="3" key="1">
    <citation type="journal article" date="2021" name="Antonie Van Leeuwenhoek">
        <title>Draft genome and description of Waterburya agarophytonicola gen. nov. sp. nov. (Pleurocapsales, Cyanobacteria): a seaweed symbiont.</title>
        <authorList>
            <person name="Bonthond G."/>
            <person name="Shalygin S."/>
            <person name="Bayer T."/>
            <person name="Weinberger F."/>
        </authorList>
    </citation>
    <scope>NUCLEOTIDE SEQUENCE</scope>
    <source>
        <strain evidence="3">KI4</strain>
    </source>
</reference>
<evidence type="ECO:0000259" key="2">
    <source>
        <dbReference type="Pfam" id="PF00582"/>
    </source>
</evidence>
<dbReference type="AlphaFoldDB" id="A0A964BRA8"/>
<dbReference type="Proteomes" id="UP000729733">
    <property type="component" value="Unassembled WGS sequence"/>
</dbReference>
<dbReference type="CDD" id="cd00293">
    <property type="entry name" value="USP-like"/>
    <property type="match status" value="1"/>
</dbReference>
<evidence type="ECO:0000256" key="1">
    <source>
        <dbReference type="ARBA" id="ARBA00008791"/>
    </source>
</evidence>
<dbReference type="InterPro" id="IPR006016">
    <property type="entry name" value="UspA"/>
</dbReference>
<protein>
    <submittedName>
        <fullName evidence="3">Universal stress protein</fullName>
    </submittedName>
</protein>
<keyword evidence="4" id="KW-1185">Reference proteome</keyword>
<comment type="caution">
    <text evidence="3">The sequence shown here is derived from an EMBL/GenBank/DDBJ whole genome shotgun (WGS) entry which is preliminary data.</text>
</comment>
<dbReference type="InterPro" id="IPR006015">
    <property type="entry name" value="Universal_stress_UspA"/>
</dbReference>
<dbReference type="PANTHER" id="PTHR46268">
    <property type="entry name" value="STRESS RESPONSE PROTEIN NHAX"/>
    <property type="match status" value="1"/>
</dbReference>
<dbReference type="EMBL" id="JADWDC010000028">
    <property type="protein sequence ID" value="MCC0177774.1"/>
    <property type="molecule type" value="Genomic_DNA"/>
</dbReference>